<dbReference type="PANTHER" id="PTHR45754:SF3">
    <property type="entry name" value="METHYLENETETRAHYDROFOLATE REDUCTASE (NADPH)"/>
    <property type="match status" value="1"/>
</dbReference>
<evidence type="ECO:0000256" key="2">
    <source>
        <dbReference type="ARBA" id="ARBA00004777"/>
    </source>
</evidence>
<dbReference type="Pfam" id="PF02219">
    <property type="entry name" value="MTHFR"/>
    <property type="match status" value="1"/>
</dbReference>
<dbReference type="CDD" id="cd00537">
    <property type="entry name" value="MTHFR"/>
    <property type="match status" value="1"/>
</dbReference>
<comment type="pathway">
    <text evidence="2 9">One-carbon metabolism; tetrahydrofolate interconversion.</text>
</comment>
<evidence type="ECO:0000256" key="8">
    <source>
        <dbReference type="ARBA" id="ARBA00048628"/>
    </source>
</evidence>
<dbReference type="RefSeq" id="WP_345099496.1">
    <property type="nucleotide sequence ID" value="NZ_BAABGS010000063.1"/>
</dbReference>
<evidence type="ECO:0000256" key="3">
    <source>
        <dbReference type="ARBA" id="ARBA00006743"/>
    </source>
</evidence>
<proteinExistence type="inferred from homology"/>
<comment type="similarity">
    <text evidence="3 9">Belongs to the methylenetetrahydrofolate reductase family.</text>
</comment>
<dbReference type="InterPro" id="IPR003171">
    <property type="entry name" value="Mehydrof_redctse-like"/>
</dbReference>
<dbReference type="EMBL" id="JBHUIR010000023">
    <property type="protein sequence ID" value="MFD2259744.1"/>
    <property type="molecule type" value="Genomic_DNA"/>
</dbReference>
<evidence type="ECO:0000256" key="6">
    <source>
        <dbReference type="ARBA" id="ARBA00023002"/>
    </source>
</evidence>
<dbReference type="Gene3D" id="3.20.20.220">
    <property type="match status" value="1"/>
</dbReference>
<keyword evidence="5 9" id="KW-0274">FAD</keyword>
<dbReference type="InterPro" id="IPR029041">
    <property type="entry name" value="FAD-linked_oxidoreductase-like"/>
</dbReference>
<protein>
    <recommendedName>
        <fullName evidence="9">Methylenetetrahydrofolate reductase</fullName>
    </recommendedName>
</protein>
<evidence type="ECO:0000256" key="4">
    <source>
        <dbReference type="ARBA" id="ARBA00022630"/>
    </source>
</evidence>
<dbReference type="SUPFAM" id="SSF51730">
    <property type="entry name" value="FAD-linked oxidoreductase"/>
    <property type="match status" value="1"/>
</dbReference>
<keyword evidence="11" id="KW-1185">Reference proteome</keyword>
<evidence type="ECO:0000256" key="5">
    <source>
        <dbReference type="ARBA" id="ARBA00022827"/>
    </source>
</evidence>
<organism evidence="10 11">
    <name type="scientific">Chelativorans composti</name>
    <dbReference type="NCBI Taxonomy" id="768533"/>
    <lineage>
        <taxon>Bacteria</taxon>
        <taxon>Pseudomonadati</taxon>
        <taxon>Pseudomonadota</taxon>
        <taxon>Alphaproteobacteria</taxon>
        <taxon>Hyphomicrobiales</taxon>
        <taxon>Phyllobacteriaceae</taxon>
        <taxon>Chelativorans</taxon>
    </lineage>
</organism>
<evidence type="ECO:0000256" key="7">
    <source>
        <dbReference type="ARBA" id="ARBA00034478"/>
    </source>
</evidence>
<dbReference type="GO" id="GO:0004489">
    <property type="term" value="F:methylenetetrahydrofolate reductase [NAD(P)H] activity"/>
    <property type="evidence" value="ECO:0007669"/>
    <property type="project" value="UniProtKB-EC"/>
</dbReference>
<keyword evidence="6 9" id="KW-0560">Oxidoreductase</keyword>
<sequence length="294" mass="32186">MAQFAGEGFAESDVLPRAGKRDLLREYSLEITAKDGDSFEEAAPSLVPGTAVSVTFLPGDDPDMRVATAARVKRLGFEPVSHLSARRLRSEQELETMLARLRDEAGVTRVFVVAGDLAQPSGPYEDALSIIRSGLLEKYGIRHVGIAGYPEGHPDISEEKLWQAMRDKISVLRDVGQKVDITTQFGFDTEPVLKWLERLRQEGIEARVRIGVAGPASVKTLLRYAARCGVAASAKVMSKYGASILNLFNTAGPERFVSELAESLDPARHGDVTLHFYPFGGVKTTAEWIRKASR</sequence>
<reference evidence="11" key="1">
    <citation type="journal article" date="2019" name="Int. J. Syst. Evol. Microbiol.">
        <title>The Global Catalogue of Microorganisms (GCM) 10K type strain sequencing project: providing services to taxonomists for standard genome sequencing and annotation.</title>
        <authorList>
            <consortium name="The Broad Institute Genomics Platform"/>
            <consortium name="The Broad Institute Genome Sequencing Center for Infectious Disease"/>
            <person name="Wu L."/>
            <person name="Ma J."/>
        </authorList>
    </citation>
    <scope>NUCLEOTIDE SEQUENCE [LARGE SCALE GENOMIC DNA]</scope>
    <source>
        <strain evidence="11">KCTC 23707</strain>
    </source>
</reference>
<gene>
    <name evidence="10" type="ORF">ACFSMZ_08190</name>
</gene>
<accession>A0ABW5DFN2</accession>
<dbReference type="PANTHER" id="PTHR45754">
    <property type="entry name" value="METHYLENETETRAHYDROFOLATE REDUCTASE"/>
    <property type="match status" value="1"/>
</dbReference>
<dbReference type="Proteomes" id="UP001597373">
    <property type="component" value="Unassembled WGS sequence"/>
</dbReference>
<evidence type="ECO:0000256" key="9">
    <source>
        <dbReference type="RuleBase" id="RU003862"/>
    </source>
</evidence>
<name>A0ABW5DFN2_9HYPH</name>
<comment type="caution">
    <text evidence="10">The sequence shown here is derived from an EMBL/GenBank/DDBJ whole genome shotgun (WGS) entry which is preliminary data.</text>
</comment>
<comment type="cofactor">
    <cofactor evidence="1 9">
        <name>FAD</name>
        <dbReference type="ChEBI" id="CHEBI:57692"/>
    </cofactor>
</comment>
<evidence type="ECO:0000313" key="11">
    <source>
        <dbReference type="Proteomes" id="UP001597373"/>
    </source>
</evidence>
<keyword evidence="4 9" id="KW-0285">Flavoprotein</keyword>
<evidence type="ECO:0000256" key="1">
    <source>
        <dbReference type="ARBA" id="ARBA00001974"/>
    </source>
</evidence>
<evidence type="ECO:0000313" key="10">
    <source>
        <dbReference type="EMBL" id="MFD2259744.1"/>
    </source>
</evidence>
<comment type="catalytic activity">
    <reaction evidence="8">
        <text>(6S)-5-methyl-5,6,7,8-tetrahydrofolate + NAD(+) = (6R)-5,10-methylene-5,6,7,8-tetrahydrofolate + NADH + H(+)</text>
        <dbReference type="Rhea" id="RHEA:19821"/>
        <dbReference type="ChEBI" id="CHEBI:15378"/>
        <dbReference type="ChEBI" id="CHEBI:15636"/>
        <dbReference type="ChEBI" id="CHEBI:18608"/>
        <dbReference type="ChEBI" id="CHEBI:57540"/>
        <dbReference type="ChEBI" id="CHEBI:57945"/>
        <dbReference type="EC" id="1.5.1.54"/>
    </reaction>
    <physiologicalReaction direction="right-to-left" evidence="8">
        <dbReference type="Rhea" id="RHEA:19823"/>
    </physiologicalReaction>
</comment>
<comment type="pathway">
    <text evidence="7">Amino-acid biosynthesis; L-methionine biosynthesis via de novo pathway.</text>
</comment>